<dbReference type="SUPFAM" id="SSF100950">
    <property type="entry name" value="NagB/RpiA/CoA transferase-like"/>
    <property type="match status" value="2"/>
</dbReference>
<dbReference type="PANTHER" id="PTHR21432">
    <property type="entry name" value="ACETYL-COA HYDROLASE-RELATED"/>
    <property type="match status" value="1"/>
</dbReference>
<dbReference type="Gene3D" id="3.40.1080.20">
    <property type="entry name" value="Acetyl-CoA hydrolase/transferase C-terminal domain"/>
    <property type="match status" value="1"/>
</dbReference>
<dbReference type="Pfam" id="PF02550">
    <property type="entry name" value="AcetylCoA_hydro"/>
    <property type="match status" value="1"/>
</dbReference>
<dbReference type="GO" id="GO:0008775">
    <property type="term" value="F:acetate CoA-transferase activity"/>
    <property type="evidence" value="ECO:0007669"/>
    <property type="project" value="InterPro"/>
</dbReference>
<organism evidence="4 5">
    <name type="scientific">Desulfosarcina ovata subsp. sediminis</name>
    <dbReference type="NCBI Taxonomy" id="885957"/>
    <lineage>
        <taxon>Bacteria</taxon>
        <taxon>Pseudomonadati</taxon>
        <taxon>Thermodesulfobacteriota</taxon>
        <taxon>Desulfobacteria</taxon>
        <taxon>Desulfobacterales</taxon>
        <taxon>Desulfosarcinaceae</taxon>
        <taxon>Desulfosarcina</taxon>
    </lineage>
</organism>
<dbReference type="InterPro" id="IPR016181">
    <property type="entry name" value="Acyl_CoA_acyltransferase"/>
</dbReference>
<evidence type="ECO:0000259" key="3">
    <source>
        <dbReference type="PROSITE" id="PS51186"/>
    </source>
</evidence>
<dbReference type="KEGG" id="dov:DSCO28_26210"/>
<evidence type="ECO:0000313" key="5">
    <source>
        <dbReference type="Proteomes" id="UP000425960"/>
    </source>
</evidence>
<comment type="similarity">
    <text evidence="1">Belongs to the acetyl-CoA hydrolase/transferase family.</text>
</comment>
<dbReference type="Pfam" id="PF13336">
    <property type="entry name" value="AcetylCoA_hyd_C"/>
    <property type="match status" value="1"/>
</dbReference>
<evidence type="ECO:0000256" key="2">
    <source>
        <dbReference type="ARBA" id="ARBA00022679"/>
    </source>
</evidence>
<dbReference type="EMBL" id="AP021876">
    <property type="protein sequence ID" value="BBO82055.1"/>
    <property type="molecule type" value="Genomic_DNA"/>
</dbReference>
<accession>A0A5K7ZNF8</accession>
<dbReference type="InterPro" id="IPR026888">
    <property type="entry name" value="AcetylCoA_hyd_C"/>
</dbReference>
<dbReference type="GO" id="GO:0016747">
    <property type="term" value="F:acyltransferase activity, transferring groups other than amino-acyl groups"/>
    <property type="evidence" value="ECO:0007669"/>
    <property type="project" value="InterPro"/>
</dbReference>
<dbReference type="InterPro" id="IPR037171">
    <property type="entry name" value="NagB/RpiA_transferase-like"/>
</dbReference>
<reference evidence="4 5" key="1">
    <citation type="submission" date="2019-11" db="EMBL/GenBank/DDBJ databases">
        <title>Comparative genomics of hydrocarbon-degrading Desulfosarcina strains.</title>
        <authorList>
            <person name="Watanabe M."/>
            <person name="Kojima H."/>
            <person name="Fukui M."/>
        </authorList>
    </citation>
    <scope>NUCLEOTIDE SEQUENCE [LARGE SCALE GENOMIC DNA]</scope>
    <source>
        <strain evidence="4 5">28bB2T</strain>
    </source>
</reference>
<keyword evidence="2" id="KW-0808">Transferase</keyword>
<dbReference type="InterPro" id="IPR003702">
    <property type="entry name" value="ActCoA_hydro_N"/>
</dbReference>
<dbReference type="CDD" id="cd04301">
    <property type="entry name" value="NAT_SF"/>
    <property type="match status" value="1"/>
</dbReference>
<protein>
    <recommendedName>
        <fullName evidence="3">N-acetyltransferase domain-containing protein</fullName>
    </recommendedName>
</protein>
<dbReference type="Gene3D" id="3.30.750.70">
    <property type="entry name" value="4-hydroxybutyrate coenzyme like domains"/>
    <property type="match status" value="1"/>
</dbReference>
<evidence type="ECO:0000313" key="4">
    <source>
        <dbReference type="EMBL" id="BBO82055.1"/>
    </source>
</evidence>
<evidence type="ECO:0000256" key="1">
    <source>
        <dbReference type="ARBA" id="ARBA00009632"/>
    </source>
</evidence>
<dbReference type="InterPro" id="IPR038460">
    <property type="entry name" value="AcetylCoA_hyd_C_sf"/>
</dbReference>
<sequence>MELKNCYPDKVVTAREAVSHIKRGSSVFVGSGAGEPAHLVEAMINDHKLYDIMIYQMISWSLAEYVNDEDFLSRFSLRLFFISSNLREAAFQGKIDYIPAYISKIPSLFSSRQIGLDAALIQVSPPDEFGYCSLGVSVDITRSAIENANLVIAQVNPKMPRTFGATFVHMEEIDYLVWHEKNLVENIRTGSDREQEVTDRIGHYVSQLVDDGATLQIGFGFLSLSILKYFDDKKDLGVHTHMITDSFLPLFKKGVINNRKKNLLPGMAVASLCMGSEKIFNYVDRNPMFYFRSSDWVNDPILIARNDNMVSISSALEVDLTGQVCSDSMGSLFYSGIGGQVDFLRGCSMSKGGLSIIALPSTAKNGTVSRIVPFLTEGAGVATTRGDVDFVVTEYGIAALQGKGIYQRVMELAQIAHPNFRAELIDSAKKRRYIFSDQLPPTQEDLLFIEEYKSSVLLKNNKALEIRPLLPSDEFEFRNFFYSLQDHTIYMRFFYDMRLFSHEVVQMEWASVDYRKNMSLIGLAKVGGHKKIKAIGSYAKGHIEKDPDCAEIAFVVSEEFQGLGIASILLEKLEYIACKNGYKRFGASVMKENIAMLKVFRKRYPDAKITIGETGEYRIVMDLYEHGKPHLALDHEIHRKVKDELKERLKNEISKAFLNNFEKMEAFENLVENVISNNMDSEKAIRNMVDHWLNEKPA</sequence>
<dbReference type="GO" id="GO:0006083">
    <property type="term" value="P:acetate metabolic process"/>
    <property type="evidence" value="ECO:0007669"/>
    <property type="project" value="InterPro"/>
</dbReference>
<dbReference type="InterPro" id="IPR000182">
    <property type="entry name" value="GNAT_dom"/>
</dbReference>
<dbReference type="InterPro" id="IPR046433">
    <property type="entry name" value="ActCoA_hydro"/>
</dbReference>
<dbReference type="AlphaFoldDB" id="A0A5K7ZNF8"/>
<dbReference type="SUPFAM" id="SSF55729">
    <property type="entry name" value="Acyl-CoA N-acyltransferases (Nat)"/>
    <property type="match status" value="1"/>
</dbReference>
<dbReference type="Gene3D" id="3.40.630.30">
    <property type="match status" value="1"/>
</dbReference>
<name>A0A5K7ZNF8_9BACT</name>
<gene>
    <name evidence="4" type="ORF">DSCO28_26210</name>
</gene>
<dbReference type="Pfam" id="PF00583">
    <property type="entry name" value="Acetyltransf_1"/>
    <property type="match status" value="1"/>
</dbReference>
<dbReference type="RefSeq" id="WP_155322604.1">
    <property type="nucleotide sequence ID" value="NZ_AP021876.1"/>
</dbReference>
<dbReference type="Proteomes" id="UP000425960">
    <property type="component" value="Chromosome"/>
</dbReference>
<dbReference type="Gene3D" id="3.40.1080.10">
    <property type="entry name" value="Glutaconate Coenzyme A-transferase"/>
    <property type="match status" value="1"/>
</dbReference>
<dbReference type="PROSITE" id="PS51186">
    <property type="entry name" value="GNAT"/>
    <property type="match status" value="1"/>
</dbReference>
<feature type="domain" description="N-acetyltransferase" evidence="3">
    <location>
        <begin position="464"/>
        <end position="638"/>
    </location>
</feature>
<proteinExistence type="inferred from homology"/>
<dbReference type="PANTHER" id="PTHR21432:SF20">
    <property type="entry name" value="ACETYL-COA HYDROLASE"/>
    <property type="match status" value="1"/>
</dbReference>